<accession>A0A162K7W5</accession>
<dbReference type="STRING" id="1081108.A0A162K7W5"/>
<reference evidence="4 5" key="1">
    <citation type="journal article" date="2016" name="Genome Biol. Evol.">
        <title>Divergent and convergent evolution of fungal pathogenicity.</title>
        <authorList>
            <person name="Shang Y."/>
            <person name="Xiao G."/>
            <person name="Zheng P."/>
            <person name="Cen K."/>
            <person name="Zhan S."/>
            <person name="Wang C."/>
        </authorList>
    </citation>
    <scope>NUCLEOTIDE SEQUENCE [LARGE SCALE GENOMIC DNA]</scope>
    <source>
        <strain evidence="4 5">RCEF 1005</strain>
    </source>
</reference>
<dbReference type="Pfam" id="PF03061">
    <property type="entry name" value="4HBT"/>
    <property type="match status" value="1"/>
</dbReference>
<gene>
    <name evidence="4" type="ORF">LEL_02578</name>
</gene>
<evidence type="ECO:0000313" key="4">
    <source>
        <dbReference type="EMBL" id="OAA79092.1"/>
    </source>
</evidence>
<dbReference type="Gene3D" id="3.10.129.10">
    <property type="entry name" value="Hotdog Thioesterase"/>
    <property type="match status" value="1"/>
</dbReference>
<proteinExistence type="inferred from homology"/>
<dbReference type="InterPro" id="IPR006683">
    <property type="entry name" value="Thioestr_dom"/>
</dbReference>
<dbReference type="InterPro" id="IPR029069">
    <property type="entry name" value="HotDog_dom_sf"/>
</dbReference>
<dbReference type="AlphaFoldDB" id="A0A162K7W5"/>
<dbReference type="PANTHER" id="PTHR21660:SF57">
    <property type="entry name" value="PAAI THIOESTERASE"/>
    <property type="match status" value="1"/>
</dbReference>
<comment type="similarity">
    <text evidence="1">Belongs to the thioesterase PaaI family.</text>
</comment>
<dbReference type="OrthoDB" id="46529at2759"/>
<dbReference type="SUPFAM" id="SSF54637">
    <property type="entry name" value="Thioesterase/thiol ester dehydrase-isomerase"/>
    <property type="match status" value="1"/>
</dbReference>
<evidence type="ECO:0000313" key="5">
    <source>
        <dbReference type="Proteomes" id="UP000076881"/>
    </source>
</evidence>
<dbReference type="EMBL" id="AZHF01000002">
    <property type="protein sequence ID" value="OAA79092.1"/>
    <property type="molecule type" value="Genomic_DNA"/>
</dbReference>
<dbReference type="NCBIfam" id="TIGR00369">
    <property type="entry name" value="unchar_dom_1"/>
    <property type="match status" value="1"/>
</dbReference>
<dbReference type="InterPro" id="IPR039298">
    <property type="entry name" value="ACOT13"/>
</dbReference>
<name>A0A162K7W5_CORDF</name>
<protein>
    <submittedName>
        <fullName evidence="4">Thioesterase superfamily</fullName>
    </submittedName>
</protein>
<dbReference type="GO" id="GO:0047617">
    <property type="term" value="F:fatty acyl-CoA hydrolase activity"/>
    <property type="evidence" value="ECO:0007669"/>
    <property type="project" value="InterPro"/>
</dbReference>
<organism evidence="4 5">
    <name type="scientific">Akanthomyces lecanii RCEF 1005</name>
    <dbReference type="NCBI Taxonomy" id="1081108"/>
    <lineage>
        <taxon>Eukaryota</taxon>
        <taxon>Fungi</taxon>
        <taxon>Dikarya</taxon>
        <taxon>Ascomycota</taxon>
        <taxon>Pezizomycotina</taxon>
        <taxon>Sordariomycetes</taxon>
        <taxon>Hypocreomycetidae</taxon>
        <taxon>Hypocreales</taxon>
        <taxon>Cordycipitaceae</taxon>
        <taxon>Akanthomyces</taxon>
        <taxon>Cordyceps confragosa</taxon>
    </lineage>
</organism>
<keyword evidence="5" id="KW-1185">Reference proteome</keyword>
<evidence type="ECO:0000256" key="2">
    <source>
        <dbReference type="ARBA" id="ARBA00022801"/>
    </source>
</evidence>
<dbReference type="PANTHER" id="PTHR21660">
    <property type="entry name" value="THIOESTERASE SUPERFAMILY MEMBER-RELATED"/>
    <property type="match status" value="1"/>
</dbReference>
<feature type="domain" description="Thioesterase" evidence="3">
    <location>
        <begin position="70"/>
        <end position="146"/>
    </location>
</feature>
<dbReference type="InterPro" id="IPR003736">
    <property type="entry name" value="PAAI_dom"/>
</dbReference>
<sequence>MAKKLSPLAFTQTVRSFHAVIGVQFVNEGVGGQVIHGSVRSGAAFRVTSAAKGKVDFELDIHKDHTNRLNTIHGGTLAAIVDLGGSLAVSSHGRWKTGVSTDINISYLNPGGKPGDILKGVAVCDKIGKTLAYTTVHFFNSKGQLAARGSHTKFVAGTDNELGDFVVPEEFSEVD</sequence>
<dbReference type="CDD" id="cd03443">
    <property type="entry name" value="PaaI_thioesterase"/>
    <property type="match status" value="1"/>
</dbReference>
<comment type="caution">
    <text evidence="4">The sequence shown here is derived from an EMBL/GenBank/DDBJ whole genome shotgun (WGS) entry which is preliminary data.</text>
</comment>
<evidence type="ECO:0000259" key="3">
    <source>
        <dbReference type="Pfam" id="PF03061"/>
    </source>
</evidence>
<evidence type="ECO:0000256" key="1">
    <source>
        <dbReference type="ARBA" id="ARBA00008324"/>
    </source>
</evidence>
<keyword evidence="2" id="KW-0378">Hydrolase</keyword>
<dbReference type="Proteomes" id="UP000076881">
    <property type="component" value="Unassembled WGS sequence"/>
</dbReference>